<name>A0A7M7HN00_STRPU</name>
<dbReference type="SUPFAM" id="SSF53335">
    <property type="entry name" value="S-adenosyl-L-methionine-dependent methyltransferases"/>
    <property type="match status" value="1"/>
</dbReference>
<evidence type="ECO:0000256" key="1">
    <source>
        <dbReference type="ARBA" id="ARBA00009725"/>
    </source>
</evidence>
<feature type="domain" description="Methyltransferase type 12" evidence="5">
    <location>
        <begin position="267"/>
        <end position="370"/>
    </location>
</feature>
<keyword evidence="7" id="KW-1185">Reference proteome</keyword>
<dbReference type="PIRSF" id="PIRSF037755">
    <property type="entry name" value="Mettl2_prd"/>
    <property type="match status" value="1"/>
</dbReference>
<feature type="region of interest" description="Disordered" evidence="4">
    <location>
        <begin position="170"/>
        <end position="258"/>
    </location>
</feature>
<evidence type="ECO:0000256" key="3">
    <source>
        <dbReference type="ARBA" id="ARBA00022679"/>
    </source>
</evidence>
<proteinExistence type="inferred from homology"/>
<dbReference type="FunFam" id="3.40.50.150:FF:000151">
    <property type="entry name" value="Methyltransferase-like protein"/>
    <property type="match status" value="1"/>
</dbReference>
<evidence type="ECO:0000259" key="5">
    <source>
        <dbReference type="Pfam" id="PF08242"/>
    </source>
</evidence>
<keyword evidence="2" id="KW-0489">Methyltransferase</keyword>
<dbReference type="OMA" id="FVCDIAT"/>
<accession>A0A7M7HN00</accession>
<reference evidence="7" key="1">
    <citation type="submission" date="2015-02" db="EMBL/GenBank/DDBJ databases">
        <title>Genome sequencing for Strongylocentrotus purpuratus.</title>
        <authorList>
            <person name="Murali S."/>
            <person name="Liu Y."/>
            <person name="Vee V."/>
            <person name="English A."/>
            <person name="Wang M."/>
            <person name="Skinner E."/>
            <person name="Han Y."/>
            <person name="Muzny D.M."/>
            <person name="Worley K.C."/>
            <person name="Gibbs R.A."/>
        </authorList>
    </citation>
    <scope>NUCLEOTIDE SEQUENCE</scope>
</reference>
<feature type="compositionally biased region" description="Basic and acidic residues" evidence="4">
    <location>
        <begin position="58"/>
        <end position="71"/>
    </location>
</feature>
<feature type="region of interest" description="Disordered" evidence="4">
    <location>
        <begin position="48"/>
        <end position="71"/>
    </location>
</feature>
<dbReference type="Gene3D" id="3.40.50.150">
    <property type="entry name" value="Vaccinia Virus protein VP39"/>
    <property type="match status" value="1"/>
</dbReference>
<evidence type="ECO:0000256" key="2">
    <source>
        <dbReference type="ARBA" id="ARBA00022603"/>
    </source>
</evidence>
<evidence type="ECO:0000313" key="7">
    <source>
        <dbReference type="Proteomes" id="UP000007110"/>
    </source>
</evidence>
<dbReference type="InterPro" id="IPR029063">
    <property type="entry name" value="SAM-dependent_MTases_sf"/>
</dbReference>
<reference evidence="6" key="2">
    <citation type="submission" date="2021-01" db="UniProtKB">
        <authorList>
            <consortium name="EnsemblMetazoa"/>
        </authorList>
    </citation>
    <scope>IDENTIFICATION</scope>
</reference>
<feature type="compositionally biased region" description="Polar residues" evidence="4">
    <location>
        <begin position="170"/>
        <end position="188"/>
    </location>
</feature>
<dbReference type="GO" id="GO:0032259">
    <property type="term" value="P:methylation"/>
    <property type="evidence" value="ECO:0007669"/>
    <property type="project" value="UniProtKB-KW"/>
</dbReference>
<protein>
    <recommendedName>
        <fullName evidence="5">Methyltransferase type 12 domain-containing protein</fullName>
    </recommendedName>
</protein>
<organism evidence="6 7">
    <name type="scientific">Strongylocentrotus purpuratus</name>
    <name type="common">Purple sea urchin</name>
    <dbReference type="NCBI Taxonomy" id="7668"/>
    <lineage>
        <taxon>Eukaryota</taxon>
        <taxon>Metazoa</taxon>
        <taxon>Echinodermata</taxon>
        <taxon>Eleutherozoa</taxon>
        <taxon>Echinozoa</taxon>
        <taxon>Echinoidea</taxon>
        <taxon>Euechinoidea</taxon>
        <taxon>Echinacea</taxon>
        <taxon>Camarodonta</taxon>
        <taxon>Echinidea</taxon>
        <taxon>Strongylocentrotidae</taxon>
        <taxon>Strongylocentrotus</taxon>
    </lineage>
</organism>
<dbReference type="OrthoDB" id="417697at2759"/>
<feature type="compositionally biased region" description="Basic and acidic residues" evidence="4">
    <location>
        <begin position="223"/>
        <end position="233"/>
    </location>
</feature>
<dbReference type="InterPro" id="IPR026113">
    <property type="entry name" value="METTL2/6/8-like"/>
</dbReference>
<dbReference type="AlphaFoldDB" id="A0A7M7HN00"/>
<dbReference type="CDD" id="cd02440">
    <property type="entry name" value="AdoMet_MTases"/>
    <property type="match status" value="1"/>
</dbReference>
<dbReference type="InParanoid" id="A0A7M7HN00"/>
<feature type="compositionally biased region" description="Basic and acidic residues" evidence="4">
    <location>
        <begin position="248"/>
        <end position="258"/>
    </location>
</feature>
<comment type="similarity">
    <text evidence="1">Belongs to the methyltransferase superfamily. METL family.</text>
</comment>
<dbReference type="PANTHER" id="PTHR22809">
    <property type="entry name" value="METHYLTRANSFERASE-RELATED"/>
    <property type="match status" value="1"/>
</dbReference>
<dbReference type="Pfam" id="PF08242">
    <property type="entry name" value="Methyltransf_12"/>
    <property type="match status" value="1"/>
</dbReference>
<dbReference type="InterPro" id="IPR013217">
    <property type="entry name" value="Methyltransf_12"/>
</dbReference>
<evidence type="ECO:0000256" key="4">
    <source>
        <dbReference type="SAM" id="MobiDB-lite"/>
    </source>
</evidence>
<feature type="compositionally biased region" description="Polar residues" evidence="4">
    <location>
        <begin position="210"/>
        <end position="222"/>
    </location>
</feature>
<keyword evidence="3" id="KW-0808">Transferase</keyword>
<dbReference type="Proteomes" id="UP000007110">
    <property type="component" value="Unassembled WGS sequence"/>
</dbReference>
<dbReference type="PANTHER" id="PTHR22809:SF11">
    <property type="entry name" value="TRNA N(3)-METHYLCYTIDINE METHYLTRANSFERASE METTL2"/>
    <property type="match status" value="1"/>
</dbReference>
<sequence>MILGCHFLKHGLALGSKIIRHRKGFLTSVHAYQVRGDENLHVKELLEERNRQYPSSDSGKKMSAGEELPVTKDDAASVKRPQFGNRFLENPDNVFQHNAWDNVAWDPEQLEAAKKKVGENSSQQVEPDKKELYEADADRYWNEFYSLHQHKFFKDRHWLFTEFPELSSDNAQASAKESSSERGVSQETAGAEATHQDGASQETSEPRTMDSLTTGGSNTSAEATERKNEDCEHGPTSSRTSRSESGTDEIHAASDDFPGKSAHKRILEVGCGVGNTIFPILQTNADPGLFVYGCDFSSVAVDIVRQHAEYNPSRCHAFVCDVSDPAASFPVPDNSLDLVVLIFVMSAINPDRFLSTIQTLTRLLKPGGRILFRDYGRYDLAQLRFKKGRCLSENFYVRGDGTRVYFFTQDELRELFISAGLVEEQNTIDKRLQVNRGRQLTMYRVWIQCKYRKP</sequence>
<dbReference type="FunCoup" id="A0A7M7HN00">
    <property type="interactions" value="2080"/>
</dbReference>
<dbReference type="KEGG" id="spu:752502"/>
<dbReference type="GeneID" id="752502"/>
<evidence type="ECO:0000313" key="6">
    <source>
        <dbReference type="EnsemblMetazoa" id="XP_011682214"/>
    </source>
</evidence>
<dbReference type="RefSeq" id="XP_011682214.2">
    <property type="nucleotide sequence ID" value="XM_011683912.2"/>
</dbReference>
<dbReference type="EnsemblMetazoa" id="XM_011683912">
    <property type="protein sequence ID" value="XP_011682214"/>
    <property type="gene ID" value="LOC752502"/>
</dbReference>
<dbReference type="GO" id="GO:0052735">
    <property type="term" value="F:tRNA (cytidine-3-)-methyltransferase activity"/>
    <property type="evidence" value="ECO:0000318"/>
    <property type="project" value="GO_Central"/>
</dbReference>